<dbReference type="AlphaFoldDB" id="A0A2T2XFZ8"/>
<dbReference type="Proteomes" id="UP000242972">
    <property type="component" value="Unassembled WGS sequence"/>
</dbReference>
<organism evidence="1 2">
    <name type="scientific">Sulfobacillus benefaciens</name>
    <dbReference type="NCBI Taxonomy" id="453960"/>
    <lineage>
        <taxon>Bacteria</taxon>
        <taxon>Bacillati</taxon>
        <taxon>Bacillota</taxon>
        <taxon>Clostridia</taxon>
        <taxon>Eubacteriales</taxon>
        <taxon>Clostridiales Family XVII. Incertae Sedis</taxon>
        <taxon>Sulfobacillus</taxon>
    </lineage>
</organism>
<accession>A0A2T2XFZ8</accession>
<dbReference type="Gene3D" id="3.30.1360.170">
    <property type="match status" value="2"/>
</dbReference>
<sequence length="471" mass="53541">MAKIYAVANVPPEVSAYGMAKYSRSSAPLSDTLREISQEKASNFLNTFYFSYGHASIADLAHIVLAIEDISMLAAMTLVDEPLWDGQERSTRYQNFLTAPYYRPRGASAEFDQFCSQLFAFYGELLQASLEALQIRYPRPEHMTSGTYQRTMQARALDIARYALPLATLTSVGQVTSARVLEQQISRLLTSEYPEVRDMAQEMKIAVTERAAFSLTESLGQPLAPTLIKYADANPYLADLTARLKTLANEIFRSPPTGPEISPVDLFMAADPITDGLAMAFYGTTALPFGWIRERLRDLSTSVRSELIDHLFQGRGAHDGWPKFFRTGTLIFDILMDIGAFRDFNRHRRVNKVVQPIDIHQEFAEPDMLQEFAVPINYHSWMEKYYRSLISGTMAPLDKPYLLPLAHRRRALFVMDPAQAAYIIELRSRSAGHFSYRQIAVKMHHSLQQVLPDLARHIRVTPFEEFDPFER</sequence>
<dbReference type="SUPFAM" id="SSF69796">
    <property type="entry name" value="Thymidylate synthase-complementing protein Thy1"/>
    <property type="match status" value="2"/>
</dbReference>
<dbReference type="GO" id="GO:0004799">
    <property type="term" value="F:thymidylate synthase activity"/>
    <property type="evidence" value="ECO:0007669"/>
    <property type="project" value="TreeGrafter"/>
</dbReference>
<dbReference type="InterPro" id="IPR003669">
    <property type="entry name" value="Thymidylate_synthase_ThyX"/>
</dbReference>
<dbReference type="PANTHER" id="PTHR34934">
    <property type="entry name" value="FLAVIN-DEPENDENT THYMIDYLATE SYNTHASE"/>
    <property type="match status" value="1"/>
</dbReference>
<dbReference type="GO" id="GO:0006231">
    <property type="term" value="P:dTMP biosynthetic process"/>
    <property type="evidence" value="ECO:0007669"/>
    <property type="project" value="InterPro"/>
</dbReference>
<name>A0A2T2XFZ8_9FIRM</name>
<dbReference type="EMBL" id="PXYW01000020">
    <property type="protein sequence ID" value="PSR33434.1"/>
    <property type="molecule type" value="Genomic_DNA"/>
</dbReference>
<dbReference type="GO" id="GO:0050797">
    <property type="term" value="F:thymidylate synthase (FAD) activity"/>
    <property type="evidence" value="ECO:0007669"/>
    <property type="project" value="InterPro"/>
</dbReference>
<dbReference type="InterPro" id="IPR036098">
    <property type="entry name" value="Thymidylate_synthase_ThyX_sf"/>
</dbReference>
<dbReference type="PROSITE" id="PS51331">
    <property type="entry name" value="THYX"/>
    <property type="match status" value="2"/>
</dbReference>
<evidence type="ECO:0000313" key="1">
    <source>
        <dbReference type="EMBL" id="PSR33434.1"/>
    </source>
</evidence>
<reference evidence="1 2" key="1">
    <citation type="journal article" date="2014" name="BMC Genomics">
        <title>Comparison of environmental and isolate Sulfobacillus genomes reveals diverse carbon, sulfur, nitrogen, and hydrogen metabolisms.</title>
        <authorList>
            <person name="Justice N.B."/>
            <person name="Norman A."/>
            <person name="Brown C.T."/>
            <person name="Singh A."/>
            <person name="Thomas B.C."/>
            <person name="Banfield J.F."/>
        </authorList>
    </citation>
    <scope>NUCLEOTIDE SEQUENCE [LARGE SCALE GENOMIC DNA]</scope>
    <source>
        <strain evidence="1">AMDSBA4</strain>
    </source>
</reference>
<dbReference type="Pfam" id="PF02511">
    <property type="entry name" value="Thy1"/>
    <property type="match status" value="2"/>
</dbReference>
<proteinExistence type="predicted"/>
<dbReference type="PANTHER" id="PTHR34934:SF1">
    <property type="entry name" value="FLAVIN-DEPENDENT THYMIDYLATE SYNTHASE"/>
    <property type="match status" value="1"/>
</dbReference>
<dbReference type="GO" id="GO:0070402">
    <property type="term" value="F:NADPH binding"/>
    <property type="evidence" value="ECO:0007669"/>
    <property type="project" value="TreeGrafter"/>
</dbReference>
<protein>
    <submittedName>
        <fullName evidence="1">Thymidylate synthase</fullName>
    </submittedName>
</protein>
<dbReference type="GO" id="GO:0050660">
    <property type="term" value="F:flavin adenine dinucleotide binding"/>
    <property type="evidence" value="ECO:0007669"/>
    <property type="project" value="InterPro"/>
</dbReference>
<evidence type="ECO:0000313" key="2">
    <source>
        <dbReference type="Proteomes" id="UP000242972"/>
    </source>
</evidence>
<gene>
    <name evidence="1" type="ORF">C7B46_09730</name>
</gene>
<comment type="caution">
    <text evidence="1">The sequence shown here is derived from an EMBL/GenBank/DDBJ whole genome shotgun (WGS) entry which is preliminary data.</text>
</comment>